<evidence type="ECO:0000313" key="4">
    <source>
        <dbReference type="EMBL" id="MBY9076187.1"/>
    </source>
</evidence>
<dbReference type="Gene3D" id="3.40.50.2000">
    <property type="entry name" value="Glycogen Phosphorylase B"/>
    <property type="match status" value="2"/>
</dbReference>
<comment type="caution">
    <text evidence="4">The sequence shown here is derived from an EMBL/GenBank/DDBJ whole genome shotgun (WGS) entry which is preliminary data.</text>
</comment>
<reference evidence="4 5" key="1">
    <citation type="submission" date="2021-08" db="EMBL/GenBank/DDBJ databases">
        <title>Nocardioides bacterium WL0053 sp. nov., isolated from the sediment.</title>
        <authorList>
            <person name="Wang L."/>
            <person name="Zhang D."/>
            <person name="Zhang A."/>
        </authorList>
    </citation>
    <scope>NUCLEOTIDE SEQUENCE [LARGE SCALE GENOMIC DNA]</scope>
    <source>
        <strain evidence="4 5">WL0053</strain>
    </source>
</reference>
<gene>
    <name evidence="4" type="ORF">K1X13_15245</name>
</gene>
<dbReference type="InterPro" id="IPR050194">
    <property type="entry name" value="Glycosyltransferase_grp1"/>
</dbReference>
<accession>A0ABS7RMA2</accession>
<feature type="domain" description="Glycosyltransferase subfamily 4-like N-terminal" evidence="3">
    <location>
        <begin position="14"/>
        <end position="174"/>
    </location>
</feature>
<evidence type="ECO:0000313" key="5">
    <source>
        <dbReference type="Proteomes" id="UP000754710"/>
    </source>
</evidence>
<proteinExistence type="predicted"/>
<keyword evidence="5" id="KW-1185">Reference proteome</keyword>
<evidence type="ECO:0000259" key="3">
    <source>
        <dbReference type="Pfam" id="PF13439"/>
    </source>
</evidence>
<dbReference type="Pfam" id="PF13439">
    <property type="entry name" value="Glyco_transf_4"/>
    <property type="match status" value="1"/>
</dbReference>
<dbReference type="Pfam" id="PF13692">
    <property type="entry name" value="Glyco_trans_1_4"/>
    <property type="match status" value="1"/>
</dbReference>
<keyword evidence="2" id="KW-0808">Transferase</keyword>
<dbReference type="PANTHER" id="PTHR45947">
    <property type="entry name" value="SULFOQUINOVOSYL TRANSFERASE SQD2"/>
    <property type="match status" value="1"/>
</dbReference>
<dbReference type="EMBL" id="JAIEZQ010000002">
    <property type="protein sequence ID" value="MBY9076187.1"/>
    <property type="molecule type" value="Genomic_DNA"/>
</dbReference>
<dbReference type="InterPro" id="IPR028098">
    <property type="entry name" value="Glyco_trans_4-like_N"/>
</dbReference>
<dbReference type="PANTHER" id="PTHR45947:SF3">
    <property type="entry name" value="SULFOQUINOVOSYL TRANSFERASE SQD2"/>
    <property type="match status" value="1"/>
</dbReference>
<dbReference type="CDD" id="cd03801">
    <property type="entry name" value="GT4_PimA-like"/>
    <property type="match status" value="1"/>
</dbReference>
<dbReference type="SUPFAM" id="SSF53756">
    <property type="entry name" value="UDP-Glycosyltransferase/glycogen phosphorylase"/>
    <property type="match status" value="1"/>
</dbReference>
<evidence type="ECO:0000256" key="2">
    <source>
        <dbReference type="ARBA" id="ARBA00022679"/>
    </source>
</evidence>
<evidence type="ECO:0000256" key="1">
    <source>
        <dbReference type="ARBA" id="ARBA00022676"/>
    </source>
</evidence>
<organism evidence="4 5">
    <name type="scientific">Nocardioides jiangsuensis</name>
    <dbReference type="NCBI Taxonomy" id="2866161"/>
    <lineage>
        <taxon>Bacteria</taxon>
        <taxon>Bacillati</taxon>
        <taxon>Actinomycetota</taxon>
        <taxon>Actinomycetes</taxon>
        <taxon>Propionibacteriales</taxon>
        <taxon>Nocardioidaceae</taxon>
        <taxon>Nocardioides</taxon>
    </lineage>
</organism>
<dbReference type="RefSeq" id="WP_221025862.1">
    <property type="nucleotide sequence ID" value="NZ_JAIEZQ010000002.1"/>
</dbReference>
<protein>
    <submittedName>
        <fullName evidence="4">Glycosyltransferase family 4 protein</fullName>
    </submittedName>
</protein>
<sequence length="373" mass="39745">MRIGLVCPYSLDIPGGVQNHVKDLAEALLGLGHDVSVLAPTEDDESLPPYVVRAGRAVPVPYNGSVARVSFGPVVAARVRRWLREGDFDVIHLHEPASPSLSLLALWAAECPVVATFHTSNVRSRAMSASASILRPSLEKITARIAVSEYARDTLVQHIGGEPVVIPNGVYVDRFADAQVREDWKGPGCTLCFVGRIDEPRKGLPLLLDAFPGIAEASPGVRLLVVGGGDVSAAHDRVPAGLRDQVTFLGRVTDAEKASALRTADLYVAPNTGGESFGIVLIEAMAAGTAVLASDIPAFRRVLGEGAYGTGFRNEDAADLERKVVTLLRDDLARGPLREAATAAVRRYDWSSVAGRIVQVYETVIGCASRSVR</sequence>
<dbReference type="Proteomes" id="UP000754710">
    <property type="component" value="Unassembled WGS sequence"/>
</dbReference>
<keyword evidence="1" id="KW-0328">Glycosyltransferase</keyword>
<name>A0ABS7RMA2_9ACTN</name>